<feature type="compositionally biased region" description="Basic and acidic residues" evidence="1">
    <location>
        <begin position="21"/>
        <end position="39"/>
    </location>
</feature>
<evidence type="ECO:0000259" key="2">
    <source>
        <dbReference type="Pfam" id="PF08155"/>
    </source>
</evidence>
<dbReference type="Proteomes" id="UP000507222">
    <property type="component" value="Unassembled WGS sequence"/>
</dbReference>
<protein>
    <recommendedName>
        <fullName evidence="2">NOG C-terminal domain-containing protein</fullName>
    </recommendedName>
</protein>
<dbReference type="AlphaFoldDB" id="A0A6J5TWU2"/>
<reference evidence="3 4" key="1">
    <citation type="submission" date="2020-05" db="EMBL/GenBank/DDBJ databases">
        <authorList>
            <person name="Campoy J."/>
            <person name="Schneeberger K."/>
            <person name="Spophaly S."/>
        </authorList>
    </citation>
    <scope>NUCLEOTIDE SEQUENCE [LARGE SCALE GENOMIC DNA]</scope>
    <source>
        <strain evidence="3">PruArmRojPasFocal</strain>
    </source>
</reference>
<dbReference type="InterPro" id="IPR012973">
    <property type="entry name" value="NOG_C"/>
</dbReference>
<feature type="compositionally biased region" description="Acidic residues" evidence="1">
    <location>
        <begin position="84"/>
        <end position="99"/>
    </location>
</feature>
<sequence length="106" mass="12224">MPQPRDQKERPPCIPQSVSEAKAKQAGDKEKRNTEKDLENENGGAANDEWKEDVMPEILDGHNVYDFVDPDIVHRLDELKREAEEGDDEFEMDDMELTPEEQKTLV</sequence>
<dbReference type="Pfam" id="PF08155">
    <property type="entry name" value="NOGCT"/>
    <property type="match status" value="1"/>
</dbReference>
<feature type="region of interest" description="Disordered" evidence="1">
    <location>
        <begin position="83"/>
        <end position="106"/>
    </location>
</feature>
<evidence type="ECO:0000313" key="3">
    <source>
        <dbReference type="EMBL" id="CAB4267814.1"/>
    </source>
</evidence>
<gene>
    <name evidence="3" type="ORF">CURHAP_LOCUS10697</name>
</gene>
<evidence type="ECO:0000256" key="1">
    <source>
        <dbReference type="SAM" id="MobiDB-lite"/>
    </source>
</evidence>
<dbReference type="EMBL" id="CAEKDK010000001">
    <property type="protein sequence ID" value="CAB4267814.1"/>
    <property type="molecule type" value="Genomic_DNA"/>
</dbReference>
<name>A0A6J5TWU2_PRUAR</name>
<evidence type="ECO:0000313" key="4">
    <source>
        <dbReference type="Proteomes" id="UP000507222"/>
    </source>
</evidence>
<accession>A0A6J5TWU2</accession>
<feature type="region of interest" description="Disordered" evidence="1">
    <location>
        <begin position="1"/>
        <end position="50"/>
    </location>
</feature>
<feature type="compositionally biased region" description="Basic and acidic residues" evidence="1">
    <location>
        <begin position="1"/>
        <end position="11"/>
    </location>
</feature>
<feature type="domain" description="NOG C-terminal" evidence="2">
    <location>
        <begin position="32"/>
        <end position="72"/>
    </location>
</feature>
<organism evidence="3 4">
    <name type="scientific">Prunus armeniaca</name>
    <name type="common">Apricot</name>
    <name type="synonym">Armeniaca vulgaris</name>
    <dbReference type="NCBI Taxonomy" id="36596"/>
    <lineage>
        <taxon>Eukaryota</taxon>
        <taxon>Viridiplantae</taxon>
        <taxon>Streptophyta</taxon>
        <taxon>Embryophyta</taxon>
        <taxon>Tracheophyta</taxon>
        <taxon>Spermatophyta</taxon>
        <taxon>Magnoliopsida</taxon>
        <taxon>eudicotyledons</taxon>
        <taxon>Gunneridae</taxon>
        <taxon>Pentapetalae</taxon>
        <taxon>rosids</taxon>
        <taxon>fabids</taxon>
        <taxon>Rosales</taxon>
        <taxon>Rosaceae</taxon>
        <taxon>Amygdaloideae</taxon>
        <taxon>Amygdaleae</taxon>
        <taxon>Prunus</taxon>
    </lineage>
</organism>
<proteinExistence type="predicted"/>